<dbReference type="InterPro" id="IPR008250">
    <property type="entry name" value="ATPase_P-typ_transduc_dom_A_sf"/>
</dbReference>
<dbReference type="SUPFAM" id="SSF81665">
    <property type="entry name" value="Calcium ATPase, transmembrane domain M"/>
    <property type="match status" value="1"/>
</dbReference>
<keyword evidence="7" id="KW-1185">Reference proteome</keyword>
<organism evidence="6 7">
    <name type="scientific">Spiroplasma citri</name>
    <dbReference type="NCBI Taxonomy" id="2133"/>
    <lineage>
        <taxon>Bacteria</taxon>
        <taxon>Bacillati</taxon>
        <taxon>Mycoplasmatota</taxon>
        <taxon>Mollicutes</taxon>
        <taxon>Entomoplasmatales</taxon>
        <taxon>Spiroplasmataceae</taxon>
        <taxon>Spiroplasma</taxon>
    </lineage>
</organism>
<dbReference type="PANTHER" id="PTHR43520">
    <property type="entry name" value="ATP7, ISOFORM B"/>
    <property type="match status" value="1"/>
</dbReference>
<evidence type="ECO:0000313" key="6">
    <source>
        <dbReference type="EMBL" id="WFG97328.1"/>
    </source>
</evidence>
<evidence type="ECO:0000313" key="7">
    <source>
        <dbReference type="Proteomes" id="UP001214629"/>
    </source>
</evidence>
<dbReference type="PANTHER" id="PTHR43520:SF8">
    <property type="entry name" value="P-TYPE CU(+) TRANSPORTER"/>
    <property type="match status" value="1"/>
</dbReference>
<dbReference type="GO" id="GO:0005507">
    <property type="term" value="F:copper ion binding"/>
    <property type="evidence" value="ECO:0007669"/>
    <property type="project" value="TreeGrafter"/>
</dbReference>
<evidence type="ECO:0000256" key="3">
    <source>
        <dbReference type="ARBA" id="ARBA00022967"/>
    </source>
</evidence>
<evidence type="ECO:0000256" key="2">
    <source>
        <dbReference type="ARBA" id="ARBA00022723"/>
    </source>
</evidence>
<keyword evidence="3" id="KW-1278">Translocase</keyword>
<dbReference type="GO" id="GO:0055070">
    <property type="term" value="P:copper ion homeostasis"/>
    <property type="evidence" value="ECO:0007669"/>
    <property type="project" value="TreeGrafter"/>
</dbReference>
<name>A0AAX3T1K2_SPICI</name>
<feature type="domain" description="P-type ATPase A" evidence="5">
    <location>
        <begin position="1"/>
        <end position="65"/>
    </location>
</feature>
<sequence>MPVEGIVTKGIAYLNEAMLTGESNIIEKQIGDEVIGGTVNMGEPFYCQAKKVGADTVLANILQKVDEIQSQKPRIQRIADQIAKWFTPFILIIAIITFLCQYFVFHPYDIAKAIDISITVIVISCPCALV</sequence>
<dbReference type="EMBL" id="CP096246">
    <property type="protein sequence ID" value="WFG97328.1"/>
    <property type="molecule type" value="Genomic_DNA"/>
</dbReference>
<keyword evidence="4" id="KW-0472">Membrane</keyword>
<feature type="transmembrane region" description="Helical" evidence="4">
    <location>
        <begin position="82"/>
        <end position="104"/>
    </location>
</feature>
<dbReference type="GO" id="GO:0043682">
    <property type="term" value="F:P-type divalent copper transporter activity"/>
    <property type="evidence" value="ECO:0007669"/>
    <property type="project" value="TreeGrafter"/>
</dbReference>
<dbReference type="Pfam" id="PF00122">
    <property type="entry name" value="E1-E2_ATPase"/>
    <property type="match status" value="1"/>
</dbReference>
<proteinExistence type="predicted"/>
<dbReference type="Proteomes" id="UP001214629">
    <property type="component" value="Chromosome"/>
</dbReference>
<evidence type="ECO:0000259" key="5">
    <source>
        <dbReference type="Pfam" id="PF00122"/>
    </source>
</evidence>
<dbReference type="AlphaFoldDB" id="A0AAX3T1K2"/>
<evidence type="ECO:0000256" key="1">
    <source>
        <dbReference type="ARBA" id="ARBA00004141"/>
    </source>
</evidence>
<dbReference type="SUPFAM" id="SSF81653">
    <property type="entry name" value="Calcium ATPase, transduction domain A"/>
    <property type="match status" value="1"/>
</dbReference>
<dbReference type="Gene3D" id="2.70.150.10">
    <property type="entry name" value="Calcium-transporting ATPase, cytoplasmic transduction domain A"/>
    <property type="match status" value="1"/>
</dbReference>
<dbReference type="GO" id="GO:0016020">
    <property type="term" value="C:membrane"/>
    <property type="evidence" value="ECO:0007669"/>
    <property type="project" value="TreeGrafter"/>
</dbReference>
<keyword evidence="2" id="KW-0479">Metal-binding</keyword>
<gene>
    <name evidence="6" type="ORF">M0C40_02915</name>
</gene>
<dbReference type="RefSeq" id="WP_277939443.1">
    <property type="nucleotide sequence ID" value="NZ_CP096246.1"/>
</dbReference>
<dbReference type="InterPro" id="IPR023298">
    <property type="entry name" value="ATPase_P-typ_TM_dom_sf"/>
</dbReference>
<keyword evidence="4" id="KW-0812">Transmembrane</keyword>
<accession>A0AAX3T1K2</accession>
<comment type="subcellular location">
    <subcellularLocation>
        <location evidence="1">Membrane</location>
        <topology evidence="1">Multi-pass membrane protein</topology>
    </subcellularLocation>
</comment>
<reference evidence="6 7" key="1">
    <citation type="submission" date="2022-04" db="EMBL/GenBank/DDBJ databases">
        <title>Whole genome of Spiroplasma citri.</title>
        <authorList>
            <person name="Khanchezar A."/>
            <person name="Izadpanah K."/>
            <person name="Taghavi M."/>
            <person name="Ghorbani A."/>
            <person name="Beven L."/>
        </authorList>
    </citation>
    <scope>NUCLEOTIDE SEQUENCE [LARGE SCALE GENOMIC DNA]</scope>
    <source>
        <strain evidence="6 7">D4</strain>
    </source>
</reference>
<protein>
    <recommendedName>
        <fullName evidence="5">P-type ATPase A domain-containing protein</fullName>
    </recommendedName>
</protein>
<dbReference type="InterPro" id="IPR059000">
    <property type="entry name" value="ATPase_P-type_domA"/>
</dbReference>
<keyword evidence="4" id="KW-1133">Transmembrane helix</keyword>
<evidence type="ECO:0000256" key="4">
    <source>
        <dbReference type="SAM" id="Phobius"/>
    </source>
</evidence>